<feature type="region of interest" description="Disordered" evidence="1">
    <location>
        <begin position="94"/>
        <end position="126"/>
    </location>
</feature>
<dbReference type="GeneID" id="19276154"/>
<protein>
    <recommendedName>
        <fullName evidence="5">Modin</fullName>
    </recommendedName>
</protein>
<dbReference type="HOGENOM" id="CLU_009106_1_0_1"/>
<dbReference type="Proteomes" id="UP000030651">
    <property type="component" value="Unassembled WGS sequence"/>
</dbReference>
<dbReference type="RefSeq" id="XP_007837913.1">
    <property type="nucleotide sequence ID" value="XM_007839722.1"/>
</dbReference>
<dbReference type="EMBL" id="KI912116">
    <property type="protein sequence ID" value="ETS77267.1"/>
    <property type="molecule type" value="Genomic_DNA"/>
</dbReference>
<keyword evidence="4" id="KW-1185">Reference proteome</keyword>
<dbReference type="InParanoid" id="W3WVY7"/>
<gene>
    <name evidence="3" type="ORF">PFICI_11141</name>
</gene>
<sequence>MALEGGQIATIVTSVIALVVSSTALLWSTLQLFHSYLGSAKGYSRINAAVMPGWVAFKRRVFHKAEFRFGVKYDTPVFIVCSVANENFPMPNQTSLFIGDDRDTQSQAEKDPEQKDVKKVPKKDDVSLTRQGERVQLIPVESQPQKGVHTVNNEQATWITLLSALDKMEHESRKWETEQPAKNTPECPQPPPFHTRSLAVAIQRKTRSWDNMPSSITKPYATTTICHIMEMAAMLGLHWKEFDRAKENFLAEGNGFVLKSTSVSELGTVFTFQVRGASKFEGNRTIPVHQVKDLAFGLVPTIYHKENSVDESRLTALSADEFKDLKYLQMGSANELAETLISFGCSTEVSELIRKNDTNQRHLYPLAFEVLGMLGKILHVKDSFFRTVPNPTFYQWDVRYFNMSEALKAFSAEIHTNPSLKQFNPSLARLRTQVENVKTILEKLGQADRQQKVVNAEYLQSLHSALETCDEYLEEKQPNARRILSKHIQIILLCLNPKYGKDEDKANHEDKDVIDAFTKLNSAQPGDKEKELIRLYFSHVLRKIRGNGDASEHSVVVDTEMWCTLVFRSLCWLALHDFHKNDRQPKGKSELMGSRLPVYII</sequence>
<keyword evidence="2" id="KW-1133">Transmembrane helix</keyword>
<evidence type="ECO:0000256" key="2">
    <source>
        <dbReference type="SAM" id="Phobius"/>
    </source>
</evidence>
<keyword evidence="2" id="KW-0812">Transmembrane</keyword>
<dbReference type="OMA" id="EKVMGGW"/>
<dbReference type="eggNOG" id="ENOG502SXX6">
    <property type="taxonomic scope" value="Eukaryota"/>
</dbReference>
<name>W3WVY7_PESFW</name>
<evidence type="ECO:0000313" key="4">
    <source>
        <dbReference type="Proteomes" id="UP000030651"/>
    </source>
</evidence>
<dbReference type="OrthoDB" id="5227693at2759"/>
<feature type="compositionally biased region" description="Basic and acidic residues" evidence="1">
    <location>
        <begin position="99"/>
        <end position="126"/>
    </location>
</feature>
<feature type="transmembrane region" description="Helical" evidence="2">
    <location>
        <begin position="6"/>
        <end position="27"/>
    </location>
</feature>
<keyword evidence="2" id="KW-0472">Membrane</keyword>
<evidence type="ECO:0008006" key="5">
    <source>
        <dbReference type="Google" id="ProtNLM"/>
    </source>
</evidence>
<organism evidence="3 4">
    <name type="scientific">Pestalotiopsis fici (strain W106-1 / CGMCC3.15140)</name>
    <dbReference type="NCBI Taxonomy" id="1229662"/>
    <lineage>
        <taxon>Eukaryota</taxon>
        <taxon>Fungi</taxon>
        <taxon>Dikarya</taxon>
        <taxon>Ascomycota</taxon>
        <taxon>Pezizomycotina</taxon>
        <taxon>Sordariomycetes</taxon>
        <taxon>Xylariomycetidae</taxon>
        <taxon>Amphisphaeriales</taxon>
        <taxon>Sporocadaceae</taxon>
        <taxon>Pestalotiopsis</taxon>
    </lineage>
</organism>
<accession>W3WVY7</accession>
<proteinExistence type="predicted"/>
<dbReference type="KEGG" id="pfy:PFICI_11141"/>
<evidence type="ECO:0000256" key="1">
    <source>
        <dbReference type="SAM" id="MobiDB-lite"/>
    </source>
</evidence>
<reference evidence="4" key="1">
    <citation type="journal article" date="2015" name="BMC Genomics">
        <title>Genomic and transcriptomic analysis of the endophytic fungus Pestalotiopsis fici reveals its lifestyle and high potential for synthesis of natural products.</title>
        <authorList>
            <person name="Wang X."/>
            <person name="Zhang X."/>
            <person name="Liu L."/>
            <person name="Xiang M."/>
            <person name="Wang W."/>
            <person name="Sun X."/>
            <person name="Che Y."/>
            <person name="Guo L."/>
            <person name="Liu G."/>
            <person name="Guo L."/>
            <person name="Wang C."/>
            <person name="Yin W.B."/>
            <person name="Stadler M."/>
            <person name="Zhang X."/>
            <person name="Liu X."/>
        </authorList>
    </citation>
    <scope>NUCLEOTIDE SEQUENCE [LARGE SCALE GENOMIC DNA]</scope>
    <source>
        <strain evidence="4">W106-1 / CGMCC3.15140</strain>
    </source>
</reference>
<dbReference type="AlphaFoldDB" id="W3WVY7"/>
<evidence type="ECO:0000313" key="3">
    <source>
        <dbReference type="EMBL" id="ETS77267.1"/>
    </source>
</evidence>